<dbReference type="SUPFAM" id="SSF52540">
    <property type="entry name" value="P-loop containing nucleoside triphosphate hydrolases"/>
    <property type="match status" value="1"/>
</dbReference>
<reference evidence="4" key="1">
    <citation type="submission" date="2020-04" db="EMBL/GenBank/DDBJ databases">
        <authorList>
            <person name="Zhang T."/>
        </authorList>
    </citation>
    <scope>NUCLEOTIDE SEQUENCE</scope>
    <source>
        <strain evidence="4">HKST-UBA01</strain>
    </source>
</reference>
<comment type="caution">
    <text evidence="4">The sequence shown here is derived from an EMBL/GenBank/DDBJ whole genome shotgun (WGS) entry which is preliminary data.</text>
</comment>
<evidence type="ECO:0000256" key="2">
    <source>
        <dbReference type="SAM" id="MobiDB-lite"/>
    </source>
</evidence>
<dbReference type="Pfam" id="PF07638">
    <property type="entry name" value="Sigma70_ECF"/>
    <property type="match status" value="1"/>
</dbReference>
<keyword evidence="1" id="KW-0547">Nucleotide-binding</keyword>
<dbReference type="Gene3D" id="1.10.10.10">
    <property type="entry name" value="Winged helix-like DNA-binding domain superfamily/Winged helix DNA-binding domain"/>
    <property type="match status" value="1"/>
</dbReference>
<keyword evidence="1" id="KW-0067">ATP-binding</keyword>
<dbReference type="GO" id="GO:0005524">
    <property type="term" value="F:ATP binding"/>
    <property type="evidence" value="ECO:0007669"/>
    <property type="project" value="UniProtKB-UniRule"/>
</dbReference>
<evidence type="ECO:0000313" key="4">
    <source>
        <dbReference type="EMBL" id="MCA9728254.1"/>
    </source>
</evidence>
<dbReference type="Pfam" id="PF00069">
    <property type="entry name" value="Pkinase"/>
    <property type="match status" value="1"/>
</dbReference>
<keyword evidence="4" id="KW-0808">Transferase</keyword>
<name>A0A956LZ46_UNCEI</name>
<dbReference type="PROSITE" id="PS00107">
    <property type="entry name" value="PROTEIN_KINASE_ATP"/>
    <property type="match status" value="1"/>
</dbReference>
<protein>
    <submittedName>
        <fullName evidence="4">Protein kinase</fullName>
    </submittedName>
</protein>
<dbReference type="PANTHER" id="PTHR47691:SF3">
    <property type="entry name" value="HTH-TYPE TRANSCRIPTIONAL REGULATOR RV0890C-RELATED"/>
    <property type="match status" value="1"/>
</dbReference>
<dbReference type="Pfam" id="PF25872">
    <property type="entry name" value="HTH_77"/>
    <property type="match status" value="1"/>
</dbReference>
<dbReference type="CDD" id="cd14014">
    <property type="entry name" value="STKc_PknB_like"/>
    <property type="match status" value="1"/>
</dbReference>
<feature type="non-terminal residue" evidence="4">
    <location>
        <position position="933"/>
    </location>
</feature>
<dbReference type="InterPro" id="IPR011009">
    <property type="entry name" value="Kinase-like_dom_sf"/>
</dbReference>
<dbReference type="InterPro" id="IPR013324">
    <property type="entry name" value="RNA_pol_sigma_r3/r4-like"/>
</dbReference>
<dbReference type="InterPro" id="IPR036388">
    <property type="entry name" value="WH-like_DNA-bd_sf"/>
</dbReference>
<dbReference type="SUPFAM" id="SSF56112">
    <property type="entry name" value="Protein kinase-like (PK-like)"/>
    <property type="match status" value="1"/>
</dbReference>
<dbReference type="AlphaFoldDB" id="A0A956LZ46"/>
<sequence length="933" mass="103690">MRREDQRTADPRSIPILERLDRGESTEALLPELYQELRGLARHYMQHERSSHTLQPTALVHEAYLRLLGEQAAQSRTRLQFLAAASRAMRQILIEHARARGRHKRGGGRTRVSLHDDHWAAEEPIDDLIAIGDGLEALAAEHPRQAKVVELLYFGGLTAAEAAEVLDVTSRTVERDWKAARAWLAQRILAPHPAPSDPAGPGGPERRRPADQFLTLPPRPIATTSTEPTHPIRIGRYRVLDELGRGSGGVVYRAHDDDLARDIAIKVLPQARGRDWSDRLRREARILAALNHPNIATVYSLEHEEDRLFVTMELVAGHTLEQLLRAGALPVPFSVELARQIARALEAARKQGVVHCDLSPANVKIGPDGMVKVLDFGLARGLHAEADPQEDKFLAGTPGYLSPEQIAGQEPDHRADVWALGCLLYECLSGRAAFPGDRPVERLAAAQERDPDWSALPTELPRRLRELLALCLQKDPDSRLDTVRIARRELEEELARFRSPEPAPRPSSYRHNLPVPTDAFVGRERELQQIVDLLAGAADHTADRPPRLVTLVGAGGCGKSRLAIEVGWKLSPLVPGEVRFVDVSSCRDRAQAVRALALASGVRESAGQDLLDAIDEDLAENATLLLFDGCEHLAEPLARLFAHVLNMHPEVRILATSRERMRLPGELLCEVKPLSIPRGGTKQDVLGSDAGRLFLGRLEEITRHRPRPPDYRSIAEICRHLDGIPLAIELAAARTRTLPLAEIAQRLDDRFRLLTSGSRTAQPRHRTLRAMVDWSHTHLTEVEQRFFRRLAGFAGSFSLAAAESVCAGEGIEEWQVLDLLTALIDKSLVEVQSDGEHSVRYRTLETIAHYARERLEEAAESVMVQRRLLDRVREWTTELAPHLKGAGVRAKLDELARDYPNLMRALESALALDEIGAGLEIVAALDAFWTVRG</sequence>
<dbReference type="Gene3D" id="3.40.50.300">
    <property type="entry name" value="P-loop containing nucleotide triphosphate hydrolases"/>
    <property type="match status" value="1"/>
</dbReference>
<keyword evidence="4" id="KW-0418">Kinase</keyword>
<dbReference type="Proteomes" id="UP000697710">
    <property type="component" value="Unassembled WGS sequence"/>
</dbReference>
<dbReference type="Gene3D" id="3.30.200.20">
    <property type="entry name" value="Phosphorylase Kinase, domain 1"/>
    <property type="match status" value="1"/>
</dbReference>
<dbReference type="InterPro" id="IPR011517">
    <property type="entry name" value="RNA_pol_sigma70_ECF-like"/>
</dbReference>
<feature type="region of interest" description="Disordered" evidence="2">
    <location>
        <begin position="189"/>
        <end position="228"/>
    </location>
</feature>
<dbReference type="NCBIfam" id="TIGR02999">
    <property type="entry name" value="Sig-70_X6"/>
    <property type="match status" value="1"/>
</dbReference>
<dbReference type="EMBL" id="JAGQHR010000335">
    <property type="protein sequence ID" value="MCA9728254.1"/>
    <property type="molecule type" value="Genomic_DNA"/>
</dbReference>
<dbReference type="SUPFAM" id="SSF88659">
    <property type="entry name" value="Sigma3 and sigma4 domains of RNA polymerase sigma factors"/>
    <property type="match status" value="1"/>
</dbReference>
<dbReference type="InterPro" id="IPR017441">
    <property type="entry name" value="Protein_kinase_ATP_BS"/>
</dbReference>
<dbReference type="Gene3D" id="1.10.510.10">
    <property type="entry name" value="Transferase(Phosphotransferase) domain 1"/>
    <property type="match status" value="1"/>
</dbReference>
<gene>
    <name evidence="4" type="ORF">KC729_11265</name>
</gene>
<organism evidence="4 5">
    <name type="scientific">Eiseniibacteriota bacterium</name>
    <dbReference type="NCBI Taxonomy" id="2212470"/>
    <lineage>
        <taxon>Bacteria</taxon>
        <taxon>Candidatus Eiseniibacteriota</taxon>
    </lineage>
</organism>
<accession>A0A956LZ46</accession>
<evidence type="ECO:0000259" key="3">
    <source>
        <dbReference type="PROSITE" id="PS50011"/>
    </source>
</evidence>
<proteinExistence type="predicted"/>
<feature type="binding site" evidence="1">
    <location>
        <position position="266"/>
    </location>
    <ligand>
        <name>ATP</name>
        <dbReference type="ChEBI" id="CHEBI:30616"/>
    </ligand>
</feature>
<evidence type="ECO:0000256" key="1">
    <source>
        <dbReference type="PROSITE-ProRule" id="PRU10141"/>
    </source>
</evidence>
<dbReference type="InterPro" id="IPR027417">
    <property type="entry name" value="P-loop_NTPase"/>
</dbReference>
<evidence type="ECO:0000313" key="5">
    <source>
        <dbReference type="Proteomes" id="UP000697710"/>
    </source>
</evidence>
<dbReference type="PROSITE" id="PS50011">
    <property type="entry name" value="PROTEIN_KINASE_DOM"/>
    <property type="match status" value="1"/>
</dbReference>
<reference evidence="4" key="2">
    <citation type="journal article" date="2021" name="Microbiome">
        <title>Successional dynamics and alternative stable states in a saline activated sludge microbial community over 9 years.</title>
        <authorList>
            <person name="Wang Y."/>
            <person name="Ye J."/>
            <person name="Ju F."/>
            <person name="Liu L."/>
            <person name="Boyd J.A."/>
            <person name="Deng Y."/>
            <person name="Parks D.H."/>
            <person name="Jiang X."/>
            <person name="Yin X."/>
            <person name="Woodcroft B.J."/>
            <person name="Tyson G.W."/>
            <person name="Hugenholtz P."/>
            <person name="Polz M.F."/>
            <person name="Zhang T."/>
        </authorList>
    </citation>
    <scope>NUCLEOTIDE SEQUENCE</scope>
    <source>
        <strain evidence="4">HKST-UBA01</strain>
    </source>
</reference>
<dbReference type="InterPro" id="IPR053812">
    <property type="entry name" value="HTH_Sigma70_ECF-like"/>
</dbReference>
<dbReference type="InterPro" id="IPR000719">
    <property type="entry name" value="Prot_kinase_dom"/>
</dbReference>
<dbReference type="GO" id="GO:0004672">
    <property type="term" value="F:protein kinase activity"/>
    <property type="evidence" value="ECO:0007669"/>
    <property type="project" value="InterPro"/>
</dbReference>
<dbReference type="PANTHER" id="PTHR47691">
    <property type="entry name" value="REGULATOR-RELATED"/>
    <property type="match status" value="1"/>
</dbReference>
<feature type="domain" description="Protein kinase" evidence="3">
    <location>
        <begin position="237"/>
        <end position="494"/>
    </location>
</feature>
<dbReference type="InterPro" id="IPR058852">
    <property type="entry name" value="HTH_77"/>
</dbReference>